<dbReference type="Gene3D" id="1.10.10.10">
    <property type="entry name" value="Winged helix-like DNA-binding domain superfamily/Winged helix DNA-binding domain"/>
    <property type="match status" value="1"/>
</dbReference>
<dbReference type="Pfam" id="PF13401">
    <property type="entry name" value="AAA_22"/>
    <property type="match status" value="1"/>
</dbReference>
<evidence type="ECO:0000313" key="2">
    <source>
        <dbReference type="EMBL" id="OQO93113.1"/>
    </source>
</evidence>
<dbReference type="Pfam" id="PF03704">
    <property type="entry name" value="BTAD"/>
    <property type="match status" value="1"/>
</dbReference>
<dbReference type="PANTHER" id="PTHR47691:SF3">
    <property type="entry name" value="HTH-TYPE TRANSCRIPTIONAL REGULATOR RV0890C-RELATED"/>
    <property type="match status" value="1"/>
</dbReference>
<dbReference type="SUPFAM" id="SSF52540">
    <property type="entry name" value="P-loop containing nucleoside triphosphate hydrolases"/>
    <property type="match status" value="1"/>
</dbReference>
<dbReference type="InterPro" id="IPR005158">
    <property type="entry name" value="BTAD"/>
</dbReference>
<evidence type="ECO:0000313" key="3">
    <source>
        <dbReference type="Proteomes" id="UP000192591"/>
    </source>
</evidence>
<dbReference type="Gene3D" id="1.25.40.10">
    <property type="entry name" value="Tetratricopeptide repeat domain"/>
    <property type="match status" value="1"/>
</dbReference>
<dbReference type="Proteomes" id="UP000192591">
    <property type="component" value="Unassembled WGS sequence"/>
</dbReference>
<sequence>MPVALTLLDHVSFRGREIAGARLHDLLALLAEDPRAGCGVGRIVDELWPERSPEHPVKAVQLLVSRARRQLGADTIVRTGTGYRLTLEPAEIDASAVREWAARAARHARAGEHTEALAAAEAGLSWWPGSEPVADGLGSGPLAALRRGSEDVRAVLVRHRGLALSRLGRSAEAAAVLAVLVARDPLDEEVLTEVLRAESATTGAASALARYERYRRMLRTEWGTEPGPALTELHRQLLWQSVPAARHGVEHEPNPLLGRQDDITAVLACLRRSRVTSVVGPGGIGKTRLAHAVGRDPEHRVVHVVGLAGLSADTEVLPEVAAALGVVEPRRSALLGTAQGEADLARRVAASLGRGPVLLVLDNCEHVVDGVADLVRVLVAVTTDVRVLTTSRTPLGLTSEAVHPLRELDTATAAELFRQRASAARPGAELPQALVEQVCDQLDGLPLAIELAAARVRVLSVAQLARRLDDRFAVLRTRTRDTPRRHRTLHSVVEWSWNLLAPGERRVMRLLSAFPSGFTAGAAQHVLAADDAATLAVLERLADHSMIKVVDTATDVRFHMLETVREYSAAECAATGEAELARARFVSWAREYALAHYREPLGDRPATALLGLRSEQDNLLRALRIGLDAADGSTVAVTGAALAALWTLESNYQRLSRLPGDTAWLLSHYRPAPEYVEATRTLAVLCVVYRLTLHDTQVLRSLLVLRRLPPALPDTLVRALAVVCADLTVVEDDRLAELCASERPLLSAVAHAFASYVREHEGDLTGAIAAATGLVRAVEGADTRWLRVLARARLAEIHLTLGEGREALRQLAAAREVDAELVSLLDSIGIQGATALAALQTRDVAWAERELRTVPEDAFGDRAHALAVRGELALLRGDVDGGLALWREAAEAMSLETLPGARVEPGAEPWSLEFRAVAVVAHARHGRLALVADLVERTPQALDELLRRTHRYEPEYLTGAPLCGALVLAVAMVDLDRARRLGEPGAARSGASLVALALAFGYTRQFQPTMAEDAARAEARRADPVAYEQALAHFGGLDHHALRTAALAALRQRPVSADVRG</sequence>
<dbReference type="Gene3D" id="3.40.50.300">
    <property type="entry name" value="P-loop containing nucleotide triphosphate hydrolases"/>
    <property type="match status" value="1"/>
</dbReference>
<dbReference type="AlphaFoldDB" id="A0A1V9A7P1"/>
<comment type="caution">
    <text evidence="2">The sequence shown here is derived from an EMBL/GenBank/DDBJ whole genome shotgun (WGS) entry which is preliminary data.</text>
</comment>
<proteinExistence type="predicted"/>
<gene>
    <name evidence="2" type="ORF">B1813_08000</name>
</gene>
<dbReference type="InterPro" id="IPR049945">
    <property type="entry name" value="AAA_22"/>
</dbReference>
<feature type="domain" description="Bacterial transcriptional activator" evidence="1">
    <location>
        <begin position="92"/>
        <end position="238"/>
    </location>
</feature>
<dbReference type="RefSeq" id="WP_081192225.1">
    <property type="nucleotide sequence ID" value="NZ_MWIH01000005.1"/>
</dbReference>
<name>A0A1V9A7P1_SACPI</name>
<dbReference type="InterPro" id="IPR036388">
    <property type="entry name" value="WH-like_DNA-bd_sf"/>
</dbReference>
<dbReference type="GO" id="GO:0043531">
    <property type="term" value="F:ADP binding"/>
    <property type="evidence" value="ECO:0007669"/>
    <property type="project" value="InterPro"/>
</dbReference>
<dbReference type="SMART" id="SM01043">
    <property type="entry name" value="BTAD"/>
    <property type="match status" value="1"/>
</dbReference>
<dbReference type="GO" id="GO:0006355">
    <property type="term" value="P:regulation of DNA-templated transcription"/>
    <property type="evidence" value="ECO:0007669"/>
    <property type="project" value="InterPro"/>
</dbReference>
<organism evidence="2 3">
    <name type="scientific">Saccharomonospora piscinae</name>
    <dbReference type="NCBI Taxonomy" id="687388"/>
    <lineage>
        <taxon>Bacteria</taxon>
        <taxon>Bacillati</taxon>
        <taxon>Actinomycetota</taxon>
        <taxon>Actinomycetes</taxon>
        <taxon>Pseudonocardiales</taxon>
        <taxon>Pseudonocardiaceae</taxon>
        <taxon>Saccharomonospora</taxon>
    </lineage>
</organism>
<dbReference type="SUPFAM" id="SSF46894">
    <property type="entry name" value="C-terminal effector domain of the bipartite response regulators"/>
    <property type="match status" value="1"/>
</dbReference>
<dbReference type="PRINTS" id="PR00364">
    <property type="entry name" value="DISEASERSIST"/>
</dbReference>
<dbReference type="PANTHER" id="PTHR47691">
    <property type="entry name" value="REGULATOR-RELATED"/>
    <property type="match status" value="1"/>
</dbReference>
<keyword evidence="3" id="KW-1185">Reference proteome</keyword>
<dbReference type="InterPro" id="IPR027417">
    <property type="entry name" value="P-loop_NTPase"/>
</dbReference>
<dbReference type="GO" id="GO:0003677">
    <property type="term" value="F:DNA binding"/>
    <property type="evidence" value="ECO:0007669"/>
    <property type="project" value="InterPro"/>
</dbReference>
<dbReference type="InterPro" id="IPR016032">
    <property type="entry name" value="Sig_transdc_resp-reg_C-effctor"/>
</dbReference>
<dbReference type="InterPro" id="IPR058852">
    <property type="entry name" value="HTH_77"/>
</dbReference>
<protein>
    <recommendedName>
        <fullName evidence="1">Bacterial transcriptional activator domain-containing protein</fullName>
    </recommendedName>
</protein>
<dbReference type="EMBL" id="MWIH01000005">
    <property type="protein sequence ID" value="OQO93113.1"/>
    <property type="molecule type" value="Genomic_DNA"/>
</dbReference>
<accession>A0A1V9A7P1</accession>
<dbReference type="Pfam" id="PF25872">
    <property type="entry name" value="HTH_77"/>
    <property type="match status" value="1"/>
</dbReference>
<dbReference type="SUPFAM" id="SSF48452">
    <property type="entry name" value="TPR-like"/>
    <property type="match status" value="1"/>
</dbReference>
<dbReference type="InterPro" id="IPR011990">
    <property type="entry name" value="TPR-like_helical_dom_sf"/>
</dbReference>
<dbReference type="STRING" id="1962155.B1813_08000"/>
<evidence type="ECO:0000259" key="1">
    <source>
        <dbReference type="SMART" id="SM01043"/>
    </source>
</evidence>
<reference evidence="2 3" key="1">
    <citation type="submission" date="2017-02" db="EMBL/GenBank/DDBJ databases">
        <title>Draft genome of Saccharomonospora sp. 154.</title>
        <authorList>
            <person name="Alonso-Carmona G.S."/>
            <person name="De La Haba R."/>
            <person name="Vera-Gargallo B."/>
            <person name="Sandoval-Trujillo A.H."/>
            <person name="Ramirez-Duran N."/>
            <person name="Ventosa A."/>
        </authorList>
    </citation>
    <scope>NUCLEOTIDE SEQUENCE [LARGE SCALE GENOMIC DNA]</scope>
    <source>
        <strain evidence="2 3">LRS4.154</strain>
    </source>
</reference>